<protein>
    <submittedName>
        <fullName evidence="2">Uncharacterized protein</fullName>
    </submittedName>
</protein>
<feature type="chain" id="PRO_5031487655" evidence="1">
    <location>
        <begin position="21"/>
        <end position="75"/>
    </location>
</feature>
<keyword evidence="1" id="KW-0732">Signal</keyword>
<proteinExistence type="predicted"/>
<gene>
    <name evidence="2" type="ORF">TDIB3V08_LOCUS2731</name>
</gene>
<reference evidence="2" key="1">
    <citation type="submission" date="2020-11" db="EMBL/GenBank/DDBJ databases">
        <authorList>
            <person name="Tran Van P."/>
        </authorList>
    </citation>
    <scope>NUCLEOTIDE SEQUENCE</scope>
</reference>
<name>A0A7R8Z8X7_TIMDO</name>
<feature type="signal peptide" evidence="1">
    <location>
        <begin position="1"/>
        <end position="20"/>
    </location>
</feature>
<accession>A0A7R8Z8X7</accession>
<evidence type="ECO:0000313" key="2">
    <source>
        <dbReference type="EMBL" id="CAD7196380.1"/>
    </source>
</evidence>
<dbReference type="AlphaFoldDB" id="A0A7R8Z8X7"/>
<organism evidence="2">
    <name type="scientific">Timema douglasi</name>
    <name type="common">Walking stick</name>
    <dbReference type="NCBI Taxonomy" id="61478"/>
    <lineage>
        <taxon>Eukaryota</taxon>
        <taxon>Metazoa</taxon>
        <taxon>Ecdysozoa</taxon>
        <taxon>Arthropoda</taxon>
        <taxon>Hexapoda</taxon>
        <taxon>Insecta</taxon>
        <taxon>Pterygota</taxon>
        <taxon>Neoptera</taxon>
        <taxon>Polyneoptera</taxon>
        <taxon>Phasmatodea</taxon>
        <taxon>Timematodea</taxon>
        <taxon>Timematoidea</taxon>
        <taxon>Timematidae</taxon>
        <taxon>Timema</taxon>
    </lineage>
</organism>
<sequence>MVYYDLITVVLMTLVQLVLNYHFQDPYFNNGLLLELEEMKGLPEVYSHYKRSLTNQQRLSNPTLSLFLLQTMASC</sequence>
<evidence type="ECO:0000256" key="1">
    <source>
        <dbReference type="SAM" id="SignalP"/>
    </source>
</evidence>
<dbReference type="EMBL" id="OA565143">
    <property type="protein sequence ID" value="CAD7196380.1"/>
    <property type="molecule type" value="Genomic_DNA"/>
</dbReference>